<keyword evidence="1" id="KW-0479">Metal-binding</keyword>
<dbReference type="GO" id="GO:0008270">
    <property type="term" value="F:zinc ion binding"/>
    <property type="evidence" value="ECO:0007669"/>
    <property type="project" value="UniProtKB-KW"/>
</dbReference>
<gene>
    <name evidence="6" type="ORF">DEO72_LG2g3239</name>
</gene>
<accession>A0A4D6L2Y1</accession>
<evidence type="ECO:0000256" key="2">
    <source>
        <dbReference type="ARBA" id="ARBA00022771"/>
    </source>
</evidence>
<evidence type="ECO:0000313" key="7">
    <source>
        <dbReference type="Proteomes" id="UP000501690"/>
    </source>
</evidence>
<keyword evidence="2 4" id="KW-0863">Zinc-finger</keyword>
<dbReference type="PANTHER" id="PTHR33248">
    <property type="entry name" value="ZINC ION-BINDING PROTEIN"/>
    <property type="match status" value="1"/>
</dbReference>
<sequence>MHNMSQVNSCCSCTCSGNGNRGLSSAGGGWKGLGVTPICRCGDVAVIRTARTTRNAGKKFWGCPNFKRGNQESVGCNYFKWSGEDDIDQRDGVILSQNREICSLEKTNTTSKIHQVLHGFQTCPLLCGSFCLMLGLPRDGGRCGAFAVAVGCVESGGMVVGGAGMAVAGAGMAVAGAGVVVVGAEIG</sequence>
<dbReference type="PROSITE" id="PS51999">
    <property type="entry name" value="ZF_GRF"/>
    <property type="match status" value="1"/>
</dbReference>
<evidence type="ECO:0000256" key="1">
    <source>
        <dbReference type="ARBA" id="ARBA00022723"/>
    </source>
</evidence>
<organism evidence="6 7">
    <name type="scientific">Vigna unguiculata</name>
    <name type="common">Cowpea</name>
    <dbReference type="NCBI Taxonomy" id="3917"/>
    <lineage>
        <taxon>Eukaryota</taxon>
        <taxon>Viridiplantae</taxon>
        <taxon>Streptophyta</taxon>
        <taxon>Embryophyta</taxon>
        <taxon>Tracheophyta</taxon>
        <taxon>Spermatophyta</taxon>
        <taxon>Magnoliopsida</taxon>
        <taxon>eudicotyledons</taxon>
        <taxon>Gunneridae</taxon>
        <taxon>Pentapetalae</taxon>
        <taxon>rosids</taxon>
        <taxon>fabids</taxon>
        <taxon>Fabales</taxon>
        <taxon>Fabaceae</taxon>
        <taxon>Papilionoideae</taxon>
        <taxon>50 kb inversion clade</taxon>
        <taxon>NPAAA clade</taxon>
        <taxon>indigoferoid/millettioid clade</taxon>
        <taxon>Phaseoleae</taxon>
        <taxon>Vigna</taxon>
    </lineage>
</organism>
<feature type="domain" description="GRF-type" evidence="5">
    <location>
        <begin position="39"/>
        <end position="85"/>
    </location>
</feature>
<evidence type="ECO:0000259" key="5">
    <source>
        <dbReference type="PROSITE" id="PS51999"/>
    </source>
</evidence>
<reference evidence="6 7" key="1">
    <citation type="submission" date="2019-04" db="EMBL/GenBank/DDBJ databases">
        <title>An improved genome assembly and genetic linkage map for asparagus bean, Vigna unguiculata ssp. sesquipedialis.</title>
        <authorList>
            <person name="Xia Q."/>
            <person name="Zhang R."/>
            <person name="Dong Y."/>
        </authorList>
    </citation>
    <scope>NUCLEOTIDE SEQUENCE [LARGE SCALE GENOMIC DNA]</scope>
    <source>
        <tissue evidence="6">Leaf</tissue>
    </source>
</reference>
<protein>
    <recommendedName>
        <fullName evidence="5">GRF-type domain-containing protein</fullName>
    </recommendedName>
</protein>
<dbReference type="InterPro" id="IPR010666">
    <property type="entry name" value="Znf_GRF"/>
</dbReference>
<evidence type="ECO:0000256" key="4">
    <source>
        <dbReference type="PROSITE-ProRule" id="PRU01343"/>
    </source>
</evidence>
<dbReference type="Proteomes" id="UP000501690">
    <property type="component" value="Linkage Group LG2"/>
</dbReference>
<keyword evidence="3" id="KW-0862">Zinc</keyword>
<dbReference type="AlphaFoldDB" id="A0A4D6L2Y1"/>
<name>A0A4D6L2Y1_VIGUN</name>
<evidence type="ECO:0000256" key="3">
    <source>
        <dbReference type="ARBA" id="ARBA00022833"/>
    </source>
</evidence>
<proteinExistence type="predicted"/>
<keyword evidence="7" id="KW-1185">Reference proteome</keyword>
<dbReference type="Pfam" id="PF06839">
    <property type="entry name" value="Zn_ribbon_GRF"/>
    <property type="match status" value="1"/>
</dbReference>
<evidence type="ECO:0000313" key="6">
    <source>
        <dbReference type="EMBL" id="QCD82897.1"/>
    </source>
</evidence>
<dbReference type="EMBL" id="CP039346">
    <property type="protein sequence ID" value="QCD82897.1"/>
    <property type="molecule type" value="Genomic_DNA"/>
</dbReference>